<name>A0A0C9V1U5_9AGAM</name>
<reference evidence="2 3" key="1">
    <citation type="submission" date="2014-04" db="EMBL/GenBank/DDBJ databases">
        <title>Evolutionary Origins and Diversification of the Mycorrhizal Mutualists.</title>
        <authorList>
            <consortium name="DOE Joint Genome Institute"/>
            <consortium name="Mycorrhizal Genomics Consortium"/>
            <person name="Kohler A."/>
            <person name="Kuo A."/>
            <person name="Nagy L.G."/>
            <person name="Floudas D."/>
            <person name="Copeland A."/>
            <person name="Barry K.W."/>
            <person name="Cichocki N."/>
            <person name="Veneault-Fourrey C."/>
            <person name="LaButti K."/>
            <person name="Lindquist E.A."/>
            <person name="Lipzen A."/>
            <person name="Lundell T."/>
            <person name="Morin E."/>
            <person name="Murat C."/>
            <person name="Riley R."/>
            <person name="Ohm R."/>
            <person name="Sun H."/>
            <person name="Tunlid A."/>
            <person name="Henrissat B."/>
            <person name="Grigoriev I.V."/>
            <person name="Hibbett D.S."/>
            <person name="Martin F."/>
        </authorList>
    </citation>
    <scope>NUCLEOTIDE SEQUENCE [LARGE SCALE GENOMIC DNA]</scope>
    <source>
        <strain evidence="2 3">MD-312</strain>
    </source>
</reference>
<dbReference type="AlphaFoldDB" id="A0A0C9V1U5"/>
<evidence type="ECO:0000313" key="2">
    <source>
        <dbReference type="EMBL" id="KIJ59174.1"/>
    </source>
</evidence>
<organism evidence="2 3">
    <name type="scientific">Hydnomerulius pinastri MD-312</name>
    <dbReference type="NCBI Taxonomy" id="994086"/>
    <lineage>
        <taxon>Eukaryota</taxon>
        <taxon>Fungi</taxon>
        <taxon>Dikarya</taxon>
        <taxon>Basidiomycota</taxon>
        <taxon>Agaricomycotina</taxon>
        <taxon>Agaricomycetes</taxon>
        <taxon>Agaricomycetidae</taxon>
        <taxon>Boletales</taxon>
        <taxon>Boletales incertae sedis</taxon>
        <taxon>Leucogyrophana</taxon>
    </lineage>
</organism>
<dbReference type="OrthoDB" id="3247681at2759"/>
<sequence length="411" mass="46143">MNELQAHRSASPPLDSVTADVLAEGNSTSWAARNPGLPIIPPHQPLTSAEKAQINVHAAERKATAGSHQEKEASLNDTVKKLLEDMKKRVDTIATEHEVMPDKVQKLLGGYQFYKPSRSATLWNALLHAKATEVNAAGEKHTPVEIRQMVKDDAGMQDLSEEAQEIYIHALEEHRALKNMGVRANNTAAAKDVQNTLDVVLRLATWFGTDNVMDFWEDIMKWEPDAIARKLEQWACSFGQNMEEQNSLENMQKTCARLINSGLGAMTKKQNIRMNFVNFDVTIKSKLGIDLMGWPADAKFQSPFNMTNIEHVRSLRDALKSGTCRWVHMSPQERREHADALQAHRASGEIVNKPHKKRSDAGVPRKHKQVAGKENQSSKRKRASKGQGPRNRDFYEDEEVIDSDEDNSADK</sequence>
<gene>
    <name evidence="2" type="ORF">HYDPIDRAFT_33466</name>
</gene>
<keyword evidence="3" id="KW-1185">Reference proteome</keyword>
<proteinExistence type="predicted"/>
<feature type="compositionally biased region" description="Acidic residues" evidence="1">
    <location>
        <begin position="395"/>
        <end position="411"/>
    </location>
</feature>
<feature type="compositionally biased region" description="Basic residues" evidence="1">
    <location>
        <begin position="353"/>
        <end position="370"/>
    </location>
</feature>
<feature type="region of interest" description="Disordered" evidence="1">
    <location>
        <begin position="335"/>
        <end position="411"/>
    </location>
</feature>
<accession>A0A0C9V1U5</accession>
<evidence type="ECO:0000313" key="3">
    <source>
        <dbReference type="Proteomes" id="UP000053820"/>
    </source>
</evidence>
<dbReference type="Proteomes" id="UP000053820">
    <property type="component" value="Unassembled WGS sequence"/>
</dbReference>
<evidence type="ECO:0000256" key="1">
    <source>
        <dbReference type="SAM" id="MobiDB-lite"/>
    </source>
</evidence>
<dbReference type="EMBL" id="KN839895">
    <property type="protein sequence ID" value="KIJ59174.1"/>
    <property type="molecule type" value="Genomic_DNA"/>
</dbReference>
<protein>
    <submittedName>
        <fullName evidence="2">Uncharacterized protein</fullName>
    </submittedName>
</protein>
<dbReference type="HOGENOM" id="CLU_035160_1_0_1"/>